<proteinExistence type="predicted"/>
<evidence type="ECO:0000256" key="1">
    <source>
        <dbReference type="SAM" id="Phobius"/>
    </source>
</evidence>
<evidence type="ECO:0000313" key="2">
    <source>
        <dbReference type="EMBL" id="DAD70021.1"/>
    </source>
</evidence>
<reference evidence="2" key="1">
    <citation type="journal article" date="2021" name="Proc. Natl. Acad. Sci. U.S.A.">
        <title>A Catalog of Tens of Thousands of Viruses from Human Metagenomes Reveals Hidden Associations with Chronic Diseases.</title>
        <authorList>
            <person name="Tisza M.J."/>
            <person name="Buck C.B."/>
        </authorList>
    </citation>
    <scope>NUCLEOTIDE SEQUENCE</scope>
    <source>
        <strain evidence="2">Ct6F13</strain>
    </source>
</reference>
<feature type="transmembrane region" description="Helical" evidence="1">
    <location>
        <begin position="6"/>
        <end position="25"/>
    </location>
</feature>
<protein>
    <submittedName>
        <fullName evidence="2">Holin</fullName>
    </submittedName>
</protein>
<organism evidence="2">
    <name type="scientific">Myoviridae sp. ct6F13</name>
    <dbReference type="NCBI Taxonomy" id="2827602"/>
    <lineage>
        <taxon>Viruses</taxon>
        <taxon>Duplodnaviria</taxon>
        <taxon>Heunggongvirae</taxon>
        <taxon>Uroviricota</taxon>
        <taxon>Caudoviricetes</taxon>
    </lineage>
</organism>
<dbReference type="Pfam" id="PF16079">
    <property type="entry name" value="Phage_holin_5_2"/>
    <property type="match status" value="1"/>
</dbReference>
<dbReference type="InterPro" id="IPR032111">
    <property type="entry name" value="Clostridium_phage_holin"/>
</dbReference>
<keyword evidence="1" id="KW-1133">Transmembrane helix</keyword>
<name>A0A8S5LIT3_9CAUD</name>
<sequence>MEFTNFIMENALVLIPALYVIGFILKKTESVVDKYIPVILLPIGVAGAVAVMGLSAESVIQGILVVGATVLTNQVVKQSSKVE</sequence>
<feature type="transmembrane region" description="Helical" evidence="1">
    <location>
        <begin position="32"/>
        <end position="52"/>
    </location>
</feature>
<accession>A0A8S5LIT3</accession>
<dbReference type="EMBL" id="BK015859">
    <property type="protein sequence ID" value="DAD70021.1"/>
    <property type="molecule type" value="Genomic_DNA"/>
</dbReference>
<keyword evidence="1" id="KW-0812">Transmembrane</keyword>
<keyword evidence="1" id="KW-0472">Membrane</keyword>